<dbReference type="Gene3D" id="3.30.1600.10">
    <property type="entry name" value="SIR2/SIRT2 'Small Domain"/>
    <property type="match status" value="1"/>
</dbReference>
<dbReference type="InterPro" id="IPR050134">
    <property type="entry name" value="NAD-dep_sirtuin_deacylases"/>
</dbReference>
<evidence type="ECO:0000256" key="2">
    <source>
        <dbReference type="ARBA" id="ARBA00023027"/>
    </source>
</evidence>
<name>A0A097EY61_9CAUD</name>
<dbReference type="PANTHER" id="PTHR11085:SF10">
    <property type="entry name" value="NAD-DEPENDENT PROTEIN DEACYLASE SIRTUIN-5, MITOCHONDRIAL-RELATED"/>
    <property type="match status" value="1"/>
</dbReference>
<dbReference type="InterPro" id="IPR026591">
    <property type="entry name" value="Sirtuin_cat_small_dom_sf"/>
</dbReference>
<dbReference type="RefSeq" id="YP_009102063.1">
    <property type="nucleotide sequence ID" value="NC_025447.1"/>
</dbReference>
<gene>
    <name evidence="4" type="primary">476</name>
    <name evidence="4" type="ORF">PBI_121Q_476</name>
</gene>
<evidence type="ECO:0000313" key="5">
    <source>
        <dbReference type="Proteomes" id="UP000029889"/>
    </source>
</evidence>
<dbReference type="GO" id="GO:0017136">
    <property type="term" value="F:histone deacetylase activity, NAD-dependent"/>
    <property type="evidence" value="ECO:0007669"/>
    <property type="project" value="TreeGrafter"/>
</dbReference>
<reference evidence="4 5" key="1">
    <citation type="submission" date="2014-09" db="EMBL/GenBank/DDBJ databases">
        <authorList>
            <person name="Lapin J.S."/>
            <person name="Pope W.H."/>
            <person name="Hua J."/>
            <person name="Ford M.E."/>
            <person name="Conway J.F."/>
            <person name="Hatfull G.F."/>
            <person name="Hendrix R.W."/>
        </authorList>
    </citation>
    <scope>NUCLEOTIDE SEQUENCE [LARGE SCALE GENOMIC DNA]</scope>
</reference>
<dbReference type="EMBL" id="KM507819">
    <property type="protein sequence ID" value="AIT14366.1"/>
    <property type="molecule type" value="Genomic_DNA"/>
</dbReference>
<dbReference type="OrthoDB" id="9376at10239"/>
<dbReference type="Gene3D" id="3.40.50.1220">
    <property type="entry name" value="TPP-binding domain"/>
    <property type="match status" value="1"/>
</dbReference>
<dbReference type="GO" id="GO:0070403">
    <property type="term" value="F:NAD+ binding"/>
    <property type="evidence" value="ECO:0007669"/>
    <property type="project" value="InterPro"/>
</dbReference>
<dbReference type="InterPro" id="IPR029035">
    <property type="entry name" value="DHS-like_NAD/FAD-binding_dom"/>
</dbReference>
<feature type="domain" description="Deacetylase sirtuin-type" evidence="3">
    <location>
        <begin position="1"/>
        <end position="250"/>
    </location>
</feature>
<evidence type="ECO:0000313" key="4">
    <source>
        <dbReference type="EMBL" id="AIT14366.1"/>
    </source>
</evidence>
<organism evidence="4 5">
    <name type="scientific">Escherichia phage 121Q</name>
    <dbReference type="NCBI Taxonomy" id="1555202"/>
    <lineage>
        <taxon>Viruses</taxon>
        <taxon>Duplodnaviria</taxon>
        <taxon>Heunggongvirae</taxon>
        <taxon>Uroviricota</taxon>
        <taxon>Caudoviricetes</taxon>
        <taxon>Asteriusvirus</taxon>
        <taxon>Asteriusvirus av121Q</taxon>
    </lineage>
</organism>
<dbReference type="InterPro" id="IPR003000">
    <property type="entry name" value="Sirtuin"/>
</dbReference>
<keyword evidence="5" id="KW-1185">Reference proteome</keyword>
<dbReference type="InterPro" id="IPR026590">
    <property type="entry name" value="Ssirtuin_cat_dom"/>
</dbReference>
<dbReference type="Pfam" id="PF02146">
    <property type="entry name" value="SIR2"/>
    <property type="match status" value="1"/>
</dbReference>
<accession>A0A097EY61</accession>
<dbReference type="PROSITE" id="PS50305">
    <property type="entry name" value="SIRTUIN"/>
    <property type="match status" value="1"/>
</dbReference>
<dbReference type="PANTHER" id="PTHR11085">
    <property type="entry name" value="NAD-DEPENDENT PROTEIN DEACYLASE SIRTUIN-5, MITOCHONDRIAL-RELATED"/>
    <property type="match status" value="1"/>
</dbReference>
<evidence type="ECO:0000256" key="1">
    <source>
        <dbReference type="ARBA" id="ARBA00022679"/>
    </source>
</evidence>
<keyword evidence="2" id="KW-0520">NAD</keyword>
<dbReference type="GeneID" id="22111516"/>
<dbReference type="SUPFAM" id="SSF52467">
    <property type="entry name" value="DHS-like NAD/FAD-binding domain"/>
    <property type="match status" value="1"/>
</dbReference>
<proteinExistence type="predicted"/>
<sequence length="250" mass="28665">MISEKFISNEGKKRLLIISGAGLSVESGMEPFRFDDGLWDTFKINDVCNIASLTTKYHVVHSFYNTLRVKLGQCEPNAMHYFIKSLEEQYGDCFLHMTSNMDDLYTRIGGHELKLHGNLCEVIENYSINSDDYNVINCGYEPYIPKHDVFAKPNVVMIGEYHRYVDGIRLPIYEERNNVLKSLNENDTVIVIGSSDTVLVWSRLAAALPCYSVNVNIRKNDNDFLFNEKVIKPATKAIPHLETIIKERMK</sequence>
<keyword evidence="1" id="KW-0808">Transferase</keyword>
<dbReference type="Proteomes" id="UP000029889">
    <property type="component" value="Segment"/>
</dbReference>
<protein>
    <submittedName>
        <fullName evidence="4">Sir2-like protein</fullName>
    </submittedName>
</protein>
<dbReference type="KEGG" id="vg:22111516"/>
<evidence type="ECO:0000259" key="3">
    <source>
        <dbReference type="PROSITE" id="PS50305"/>
    </source>
</evidence>